<evidence type="ECO:0000313" key="5">
    <source>
        <dbReference type="EMBL" id="SEM90729.1"/>
    </source>
</evidence>
<name>A0A1H8C771_9SPHN</name>
<accession>A0A1H8C771</accession>
<keyword evidence="6" id="KW-1185">Reference proteome</keyword>
<dbReference type="PANTHER" id="PTHR48081">
    <property type="entry name" value="AB HYDROLASE SUPERFAMILY PROTEIN C4A8.06C"/>
    <property type="match status" value="1"/>
</dbReference>
<evidence type="ECO:0000256" key="1">
    <source>
        <dbReference type="ARBA" id="ARBA00022801"/>
    </source>
</evidence>
<dbReference type="InterPro" id="IPR029058">
    <property type="entry name" value="AB_hydrolase_fold"/>
</dbReference>
<proteinExistence type="predicted"/>
<protein>
    <submittedName>
        <fullName evidence="5">Acetyl esterase/lipase</fullName>
    </submittedName>
</protein>
<sequence>MRACRPLAPSGGLRPRNGRQGLLWHRAVVPSLLAIGIAGTAWGQAGRPDASPKAPLPKNERVGPWQPADGGIQIPLWPANTSLARPDSSDRPEGTGNGTRLVAGRKWHWASYVTRPTMTVYRPKGRNAGSAMLVLPGGGFEVIAIDLEGTEICDWVVRQGMTCAVLKYRVPQVWPSVDGKQQRPKVLLGLEDAQRAMGLLRQQAASYGIDPHRIGVIGFSAGAYLAANMSNTDDRTYPLRDAADRQSPRPDFAVVAYTARMLDDSKGRNSLDLKPWVTISAKAPPTMILHAMNDPMDKVRQPLAYALALSDAGVPVDMRIYAKGGHAFGMRPTADPISREWPGQVRQWLHNIGML</sequence>
<evidence type="ECO:0000313" key="6">
    <source>
        <dbReference type="Proteomes" id="UP000199206"/>
    </source>
</evidence>
<feature type="transmembrane region" description="Helical" evidence="3">
    <location>
        <begin position="21"/>
        <end position="43"/>
    </location>
</feature>
<feature type="region of interest" description="Disordered" evidence="2">
    <location>
        <begin position="79"/>
        <end position="100"/>
    </location>
</feature>
<dbReference type="SUPFAM" id="SSF53474">
    <property type="entry name" value="alpha/beta-Hydrolases"/>
    <property type="match status" value="1"/>
</dbReference>
<dbReference type="Pfam" id="PF07859">
    <property type="entry name" value="Abhydrolase_3"/>
    <property type="match status" value="1"/>
</dbReference>
<organism evidence="5 6">
    <name type="scientific">Sphingomonas gellani</name>
    <dbReference type="NCBI Taxonomy" id="1166340"/>
    <lineage>
        <taxon>Bacteria</taxon>
        <taxon>Pseudomonadati</taxon>
        <taxon>Pseudomonadota</taxon>
        <taxon>Alphaproteobacteria</taxon>
        <taxon>Sphingomonadales</taxon>
        <taxon>Sphingomonadaceae</taxon>
        <taxon>Sphingomonas</taxon>
    </lineage>
</organism>
<evidence type="ECO:0000256" key="2">
    <source>
        <dbReference type="SAM" id="MobiDB-lite"/>
    </source>
</evidence>
<keyword evidence="3" id="KW-0812">Transmembrane</keyword>
<keyword evidence="3" id="KW-1133">Transmembrane helix</keyword>
<keyword evidence="3" id="KW-0472">Membrane</keyword>
<dbReference type="InterPro" id="IPR050300">
    <property type="entry name" value="GDXG_lipolytic_enzyme"/>
</dbReference>
<feature type="domain" description="Alpha/beta hydrolase fold-3" evidence="4">
    <location>
        <begin position="189"/>
        <end position="328"/>
    </location>
</feature>
<dbReference type="Proteomes" id="UP000199206">
    <property type="component" value="Unassembled WGS sequence"/>
</dbReference>
<dbReference type="AlphaFoldDB" id="A0A1H8C771"/>
<dbReference type="InterPro" id="IPR013094">
    <property type="entry name" value="AB_hydrolase_3"/>
</dbReference>
<gene>
    <name evidence="5" type="ORF">SAMN05192583_1478</name>
</gene>
<dbReference type="Gene3D" id="3.40.50.1820">
    <property type="entry name" value="alpha/beta hydrolase"/>
    <property type="match status" value="1"/>
</dbReference>
<feature type="region of interest" description="Disordered" evidence="2">
    <location>
        <begin position="43"/>
        <end position="67"/>
    </location>
</feature>
<dbReference type="GO" id="GO:0016787">
    <property type="term" value="F:hydrolase activity"/>
    <property type="evidence" value="ECO:0007669"/>
    <property type="project" value="UniProtKB-KW"/>
</dbReference>
<dbReference type="EMBL" id="FOCF01000003">
    <property type="protein sequence ID" value="SEM90729.1"/>
    <property type="molecule type" value="Genomic_DNA"/>
</dbReference>
<evidence type="ECO:0000259" key="4">
    <source>
        <dbReference type="Pfam" id="PF07859"/>
    </source>
</evidence>
<evidence type="ECO:0000256" key="3">
    <source>
        <dbReference type="SAM" id="Phobius"/>
    </source>
</evidence>
<reference evidence="6" key="1">
    <citation type="submission" date="2016-10" db="EMBL/GenBank/DDBJ databases">
        <authorList>
            <person name="Varghese N."/>
            <person name="Submissions S."/>
        </authorList>
    </citation>
    <scope>NUCLEOTIDE SEQUENCE [LARGE SCALE GENOMIC DNA]</scope>
    <source>
        <strain evidence="6">S6-262</strain>
    </source>
</reference>
<dbReference type="STRING" id="1166340.SAMN05192583_1478"/>
<dbReference type="PANTHER" id="PTHR48081:SF6">
    <property type="entry name" value="PEPTIDASE S9 PROLYL OLIGOPEPTIDASE CATALYTIC DOMAIN-CONTAINING PROTEIN"/>
    <property type="match status" value="1"/>
</dbReference>
<keyword evidence="1" id="KW-0378">Hydrolase</keyword>